<feature type="region of interest" description="Disordered" evidence="1">
    <location>
        <begin position="518"/>
        <end position="538"/>
    </location>
</feature>
<keyword evidence="3" id="KW-1185">Reference proteome</keyword>
<dbReference type="Proteomes" id="UP001177744">
    <property type="component" value="Unassembled WGS sequence"/>
</dbReference>
<protein>
    <submittedName>
        <fullName evidence="2">Uncharacterized protein</fullName>
    </submittedName>
</protein>
<gene>
    <name evidence="2" type="ORF">QTO34_008313</name>
</gene>
<comment type="caution">
    <text evidence="2">The sequence shown here is derived from an EMBL/GenBank/DDBJ whole genome shotgun (WGS) entry which is preliminary data.</text>
</comment>
<feature type="compositionally biased region" description="Basic and acidic residues" evidence="1">
    <location>
        <begin position="355"/>
        <end position="406"/>
    </location>
</feature>
<feature type="compositionally biased region" description="Basic and acidic residues" evidence="1">
    <location>
        <begin position="420"/>
        <end position="429"/>
    </location>
</feature>
<evidence type="ECO:0000313" key="3">
    <source>
        <dbReference type="Proteomes" id="UP001177744"/>
    </source>
</evidence>
<evidence type="ECO:0000256" key="1">
    <source>
        <dbReference type="SAM" id="MobiDB-lite"/>
    </source>
</evidence>
<proteinExistence type="predicted"/>
<feature type="region of interest" description="Disordered" evidence="1">
    <location>
        <begin position="343"/>
        <end position="429"/>
    </location>
</feature>
<evidence type="ECO:0000313" key="2">
    <source>
        <dbReference type="EMBL" id="KAK1345848.1"/>
    </source>
</evidence>
<dbReference type="AlphaFoldDB" id="A0AA40IA28"/>
<sequence length="642" mass="68123">MFTTWLTQTFKPTGETSAQKIRLLSKYYCSLTMHLIDVIFKLANKTSILKPITQGVILTFKSYLRLEARCMKIHALEGSSLSPACPLTIREPSGAGGDPAIRERRRPITPVLLPLPAVQASAGTGYLNLGQPWAAGQLPSEACLCLGLALGGWAAAIRGLPAPWAGWPWAAGGMKGLRRQARGRGGPSLAAPAARGVVQNVAGIGDVRWQWVAVEALPALMGPNKSGTMVGRWSRSQGAGGCFGLVHQQTPAIYCRELGAHSGTRPKASARGFWPGARADPLRLIARSWVWYLLRPQAKSLQRMELELELGVASAWCTSQTPAIDHRELGVRSCLRGFHSGQAWAGAEPRRKKPRAAEGSKAAEKQASRGEEKGGAEAGPGEKEGEQAGPREKGGAEAGPGEKEGEQAGPGEKGGAEAGPGEKEGEQVGWWRREKSRGLAEKPCSHHCCSHMLMALAPLAPNDSAERLGLARRQQQLQAGLAPAAGASTGQDCSAREQRIFNNHQKLIPMTETGAPPWYGTPHSPAPPSHRSRRPPCSTHGPWWSAHIINMVGSAAGGRVWNMAGVSHSRMVEQRSHLLPVPALLAPTASTGPNSSASSAGLLHLPLILRGDQGSSHLSHPLPALEPLLIPTAAAGPPRTHC</sequence>
<organism evidence="2 3">
    <name type="scientific">Cnephaeus nilssonii</name>
    <name type="common">Northern bat</name>
    <name type="synonym">Eptesicus nilssonii</name>
    <dbReference type="NCBI Taxonomy" id="3371016"/>
    <lineage>
        <taxon>Eukaryota</taxon>
        <taxon>Metazoa</taxon>
        <taxon>Chordata</taxon>
        <taxon>Craniata</taxon>
        <taxon>Vertebrata</taxon>
        <taxon>Euteleostomi</taxon>
        <taxon>Mammalia</taxon>
        <taxon>Eutheria</taxon>
        <taxon>Laurasiatheria</taxon>
        <taxon>Chiroptera</taxon>
        <taxon>Yangochiroptera</taxon>
        <taxon>Vespertilionidae</taxon>
        <taxon>Cnephaeus</taxon>
    </lineage>
</organism>
<reference evidence="2" key="1">
    <citation type="submission" date="2023-06" db="EMBL/GenBank/DDBJ databases">
        <title>Reference genome for the Northern bat (Eptesicus nilssonii), a most northern bat species.</title>
        <authorList>
            <person name="Laine V.N."/>
            <person name="Pulliainen A.T."/>
            <person name="Lilley T.M."/>
        </authorList>
    </citation>
    <scope>NUCLEOTIDE SEQUENCE</scope>
    <source>
        <strain evidence="2">BLF_Eptnil</strain>
        <tissue evidence="2">Kidney</tissue>
    </source>
</reference>
<name>A0AA40IA28_CNENI</name>
<dbReference type="EMBL" id="JAULJE010000002">
    <property type="protein sequence ID" value="KAK1345848.1"/>
    <property type="molecule type" value="Genomic_DNA"/>
</dbReference>
<accession>A0AA40IA28</accession>